<name>A0AA36F893_OCTVU</name>
<organism evidence="2 3">
    <name type="scientific">Octopus vulgaris</name>
    <name type="common">Common octopus</name>
    <dbReference type="NCBI Taxonomy" id="6645"/>
    <lineage>
        <taxon>Eukaryota</taxon>
        <taxon>Metazoa</taxon>
        <taxon>Spiralia</taxon>
        <taxon>Lophotrochozoa</taxon>
        <taxon>Mollusca</taxon>
        <taxon>Cephalopoda</taxon>
        <taxon>Coleoidea</taxon>
        <taxon>Octopodiformes</taxon>
        <taxon>Octopoda</taxon>
        <taxon>Incirrata</taxon>
        <taxon>Octopodidae</taxon>
        <taxon>Octopus</taxon>
    </lineage>
</organism>
<protein>
    <submittedName>
        <fullName evidence="2">Uncharacterized protein</fullName>
    </submittedName>
</protein>
<keyword evidence="1" id="KW-1133">Transmembrane helix</keyword>
<gene>
    <name evidence="2" type="ORF">OCTVUL_1B010549</name>
</gene>
<evidence type="ECO:0000313" key="2">
    <source>
        <dbReference type="EMBL" id="CAI9728045.1"/>
    </source>
</evidence>
<keyword evidence="3" id="KW-1185">Reference proteome</keyword>
<evidence type="ECO:0000313" key="3">
    <source>
        <dbReference type="Proteomes" id="UP001162480"/>
    </source>
</evidence>
<reference evidence="2" key="1">
    <citation type="submission" date="2023-08" db="EMBL/GenBank/DDBJ databases">
        <authorList>
            <person name="Alioto T."/>
            <person name="Alioto T."/>
            <person name="Gomez Garrido J."/>
        </authorList>
    </citation>
    <scope>NUCLEOTIDE SEQUENCE</scope>
</reference>
<dbReference type="Proteomes" id="UP001162480">
    <property type="component" value="Chromosome 9"/>
</dbReference>
<accession>A0AA36F893</accession>
<keyword evidence="1" id="KW-0472">Membrane</keyword>
<sequence>MARGICAEDRNANEWQKRQRSQLFTGNYERRKMYVLLITVLTIGLVSSTLVENELLQHQPNKTSMKEEHLNVSSNNLEVNRRIRKQRSTKHAKISKSLWGSILYRNKFIFDREFNYPNVLSGKLKPNGHNWFTILPTPVLTHTVSLRTIVGLYITTLGHKRINKVMSEAVRFRKDSETFTKSHWAESHLLYYITFLKEGICTFGIVSLNNDIYENDSSYTHFLLVTNDYLLTSAYLYKHAVSKYKQIYSKISFPSVLNIMKRCLSNLPSARQCKNNKSDILTKYKCLPYCKRDNSCHKKTESFPKLMTHVLYFFISEFSAYQME</sequence>
<dbReference type="EMBL" id="OX597822">
    <property type="protein sequence ID" value="CAI9728045.1"/>
    <property type="molecule type" value="Genomic_DNA"/>
</dbReference>
<dbReference type="AlphaFoldDB" id="A0AA36F893"/>
<feature type="transmembrane region" description="Helical" evidence="1">
    <location>
        <begin position="33"/>
        <end position="51"/>
    </location>
</feature>
<keyword evidence="1" id="KW-0812">Transmembrane</keyword>
<evidence type="ECO:0000256" key="1">
    <source>
        <dbReference type="SAM" id="Phobius"/>
    </source>
</evidence>
<proteinExistence type="predicted"/>